<name>A0A803QBF7_CANSA</name>
<dbReference type="EMBL" id="UZAU01000684">
    <property type="status" value="NOT_ANNOTATED_CDS"/>
    <property type="molecule type" value="Genomic_DNA"/>
</dbReference>
<sequence length="396" mass="45683">MVHELVELVTLEVQDSESTVFAQGSFAYLQIAPDVEVEEMGEDFKLPDREVEDSVGDEGNEIDSVDNAPLEKPFSCEDLVSRVKKSDLTIIKRLDLIHIATSKPMSMQRSHLPFTNSAIIPTQNVVVSIPILRCGVILPFHHFVKAILTHYDVSPFQLTPNSYCIILGFYAMYMEYTQGEPTVNDFSYFYDMKNVGHDNGFYCFRKRDSSKLQEHKLIPVDAKLQQEPIYKEPSEKQKKKIDKCLPNRLQDKYQVNIVTPSAATPQKRKSKVTTTLEVDLSKKHQKVTQDKGKKAKLDIVAKDKEVEDLNRAKNQAEEKAKKSEEKTKKLEEEIVNLIHNLEGEKENAKKAYDQAVFDYIYTTLTKLPDFDSYFLVQRLFRWLMLFTPYLLLRLKD</sequence>
<evidence type="ECO:0000259" key="2">
    <source>
        <dbReference type="Pfam" id="PF04195"/>
    </source>
</evidence>
<organism evidence="3 4">
    <name type="scientific">Cannabis sativa</name>
    <name type="common">Hemp</name>
    <name type="synonym">Marijuana</name>
    <dbReference type="NCBI Taxonomy" id="3483"/>
    <lineage>
        <taxon>Eukaryota</taxon>
        <taxon>Viridiplantae</taxon>
        <taxon>Streptophyta</taxon>
        <taxon>Embryophyta</taxon>
        <taxon>Tracheophyta</taxon>
        <taxon>Spermatophyta</taxon>
        <taxon>Magnoliopsida</taxon>
        <taxon>eudicotyledons</taxon>
        <taxon>Gunneridae</taxon>
        <taxon>Pentapetalae</taxon>
        <taxon>rosids</taxon>
        <taxon>fabids</taxon>
        <taxon>Rosales</taxon>
        <taxon>Cannabaceae</taxon>
        <taxon>Cannabis</taxon>
    </lineage>
</organism>
<accession>A0A803QBF7</accession>
<proteinExistence type="predicted"/>
<dbReference type="Pfam" id="PF04195">
    <property type="entry name" value="Transposase_28"/>
    <property type="match status" value="1"/>
</dbReference>
<dbReference type="AlphaFoldDB" id="A0A803QBF7"/>
<protein>
    <recommendedName>
        <fullName evidence="2">Transposase (putative) gypsy type domain-containing protein</fullName>
    </recommendedName>
</protein>
<dbReference type="Gramene" id="evm.model.08.497">
    <property type="protein sequence ID" value="cds.evm.model.08.497"/>
    <property type="gene ID" value="evm.TU.08.497"/>
</dbReference>
<dbReference type="EnsemblPlants" id="evm.model.08.497">
    <property type="protein sequence ID" value="cds.evm.model.08.497"/>
    <property type="gene ID" value="evm.TU.08.497"/>
</dbReference>
<evidence type="ECO:0000256" key="1">
    <source>
        <dbReference type="SAM" id="Coils"/>
    </source>
</evidence>
<feature type="domain" description="Transposase (putative) gypsy type" evidence="2">
    <location>
        <begin position="126"/>
        <end position="192"/>
    </location>
</feature>
<feature type="coiled-coil region" evidence="1">
    <location>
        <begin position="299"/>
        <end position="351"/>
    </location>
</feature>
<reference evidence="3" key="1">
    <citation type="submission" date="2018-11" db="EMBL/GenBank/DDBJ databases">
        <authorList>
            <person name="Grassa J C."/>
        </authorList>
    </citation>
    <scope>NUCLEOTIDE SEQUENCE [LARGE SCALE GENOMIC DNA]</scope>
</reference>
<reference evidence="3" key="2">
    <citation type="submission" date="2021-03" db="UniProtKB">
        <authorList>
            <consortium name="EnsemblPlants"/>
        </authorList>
    </citation>
    <scope>IDENTIFICATION</scope>
</reference>
<dbReference type="Proteomes" id="UP000596661">
    <property type="component" value="Chromosome 8"/>
</dbReference>
<keyword evidence="1" id="KW-0175">Coiled coil</keyword>
<dbReference type="InterPro" id="IPR007321">
    <property type="entry name" value="Transposase_28"/>
</dbReference>
<evidence type="ECO:0000313" key="3">
    <source>
        <dbReference type="EnsemblPlants" id="cds.evm.model.08.497"/>
    </source>
</evidence>
<keyword evidence="4" id="KW-1185">Reference proteome</keyword>
<evidence type="ECO:0000313" key="4">
    <source>
        <dbReference type="Proteomes" id="UP000596661"/>
    </source>
</evidence>